<evidence type="ECO:0000256" key="1">
    <source>
        <dbReference type="SAM" id="SignalP"/>
    </source>
</evidence>
<dbReference type="Pfam" id="PF11306">
    <property type="entry name" value="DUF3108"/>
    <property type="match status" value="1"/>
</dbReference>
<gene>
    <name evidence="2" type="ORF">ACFFJP_18865</name>
</gene>
<evidence type="ECO:0000313" key="3">
    <source>
        <dbReference type="Proteomes" id="UP001589813"/>
    </source>
</evidence>
<dbReference type="InterPro" id="IPR021457">
    <property type="entry name" value="DUF3108"/>
</dbReference>
<feature type="chain" id="PRO_5045533604" evidence="1">
    <location>
        <begin position="25"/>
        <end position="255"/>
    </location>
</feature>
<organism evidence="2 3">
    <name type="scientific">Rheinheimera tilapiae</name>
    <dbReference type="NCBI Taxonomy" id="875043"/>
    <lineage>
        <taxon>Bacteria</taxon>
        <taxon>Pseudomonadati</taxon>
        <taxon>Pseudomonadota</taxon>
        <taxon>Gammaproteobacteria</taxon>
        <taxon>Chromatiales</taxon>
        <taxon>Chromatiaceae</taxon>
        <taxon>Rheinheimera</taxon>
    </lineage>
</organism>
<keyword evidence="1" id="KW-0732">Signal</keyword>
<accession>A0ABV6BHM1</accession>
<proteinExistence type="predicted"/>
<reference evidence="2 3" key="1">
    <citation type="submission" date="2024-09" db="EMBL/GenBank/DDBJ databases">
        <authorList>
            <person name="Sun Q."/>
            <person name="Mori K."/>
        </authorList>
    </citation>
    <scope>NUCLEOTIDE SEQUENCE [LARGE SCALE GENOMIC DNA]</scope>
    <source>
        <strain evidence="2 3">KCTC 23315</strain>
    </source>
</reference>
<keyword evidence="3" id="KW-1185">Reference proteome</keyword>
<sequence length="255" mass="29544">MMMNKQWRLLASFFYLSLLTPAMAQQTPVVAPAAQPAATTVTAGLKPFTAKYQVLRSGKVHGDAERYLKPWGQGFELGYKSNITWLIFKDERHERSRFALKDGRLQPFFYQLKRWGTGPGRHYELNLDWSKHELLTGKEKAPKTVEWNEQWLDQLSYHSQLVVELAAGKTEFSFDVLTRHGDSRSYQYKVTGEELLTLPAGKIKTIRVERVGKDLDKQVVAWVAPELDYLLVKLWQAEDKVEQFDVQLQSYQFNQ</sequence>
<name>A0ABV6BHM1_9GAMM</name>
<comment type="caution">
    <text evidence="2">The sequence shown here is derived from an EMBL/GenBank/DDBJ whole genome shotgun (WGS) entry which is preliminary data.</text>
</comment>
<protein>
    <submittedName>
        <fullName evidence="2">DUF3108 domain-containing protein</fullName>
    </submittedName>
</protein>
<evidence type="ECO:0000313" key="2">
    <source>
        <dbReference type="EMBL" id="MFC0050361.1"/>
    </source>
</evidence>
<dbReference type="Proteomes" id="UP001589813">
    <property type="component" value="Unassembled WGS sequence"/>
</dbReference>
<dbReference type="EMBL" id="JBHLXP010000005">
    <property type="protein sequence ID" value="MFC0050361.1"/>
    <property type="molecule type" value="Genomic_DNA"/>
</dbReference>
<feature type="signal peptide" evidence="1">
    <location>
        <begin position="1"/>
        <end position="24"/>
    </location>
</feature>
<dbReference type="RefSeq" id="WP_377247992.1">
    <property type="nucleotide sequence ID" value="NZ_JBHLXP010000005.1"/>
</dbReference>